<evidence type="ECO:0008006" key="3">
    <source>
        <dbReference type="Google" id="ProtNLM"/>
    </source>
</evidence>
<protein>
    <recommendedName>
        <fullName evidence="3">PRTRC system protein F</fullName>
    </recommendedName>
</protein>
<comment type="caution">
    <text evidence="1">The sequence shown here is derived from an EMBL/GenBank/DDBJ whole genome shotgun (WGS) entry which is preliminary data.</text>
</comment>
<evidence type="ECO:0000313" key="1">
    <source>
        <dbReference type="EMBL" id="GGR13428.1"/>
    </source>
</evidence>
<proteinExistence type="predicted"/>
<reference evidence="1" key="2">
    <citation type="submission" date="2020-09" db="EMBL/GenBank/DDBJ databases">
        <authorList>
            <person name="Sun Q."/>
            <person name="Ohkuma M."/>
        </authorList>
    </citation>
    <scope>NUCLEOTIDE SEQUENCE</scope>
    <source>
        <strain evidence="1">JCM 31311</strain>
    </source>
</reference>
<dbReference type="AlphaFoldDB" id="A0A918CAW3"/>
<name>A0A918CAW3_9DEIO</name>
<dbReference type="Proteomes" id="UP000603865">
    <property type="component" value="Unassembled WGS sequence"/>
</dbReference>
<accession>A0A918CAW3</accession>
<dbReference type="EMBL" id="BMQL01000015">
    <property type="protein sequence ID" value="GGR13428.1"/>
    <property type="molecule type" value="Genomic_DNA"/>
</dbReference>
<gene>
    <name evidence="1" type="ORF">GCM10008957_27980</name>
</gene>
<reference evidence="1" key="1">
    <citation type="journal article" date="2014" name="Int. J. Syst. Evol. Microbiol.">
        <title>Complete genome sequence of Corynebacterium casei LMG S-19264T (=DSM 44701T), isolated from a smear-ripened cheese.</title>
        <authorList>
            <consortium name="US DOE Joint Genome Institute (JGI-PGF)"/>
            <person name="Walter F."/>
            <person name="Albersmeier A."/>
            <person name="Kalinowski J."/>
            <person name="Ruckert C."/>
        </authorList>
    </citation>
    <scope>NUCLEOTIDE SEQUENCE</scope>
    <source>
        <strain evidence="1">JCM 31311</strain>
    </source>
</reference>
<evidence type="ECO:0000313" key="2">
    <source>
        <dbReference type="Proteomes" id="UP000603865"/>
    </source>
</evidence>
<organism evidence="1 2">
    <name type="scientific">Deinococcus ruber</name>
    <dbReference type="NCBI Taxonomy" id="1848197"/>
    <lineage>
        <taxon>Bacteria</taxon>
        <taxon>Thermotogati</taxon>
        <taxon>Deinococcota</taxon>
        <taxon>Deinococci</taxon>
        <taxon>Deinococcales</taxon>
        <taxon>Deinococcaceae</taxon>
        <taxon>Deinococcus</taxon>
    </lineage>
</organism>
<sequence length="319" mass="35523">MAQAQADAQYQAQVALGEALLGSGVLPHVSTMGPVEDRLEAALQALHPAQGVSFGFTVHEDHLRFTAENHPDGAVSLARLHHALSRTAPQLLPSILAALETLSVCLEPVFGPRAVDVLAEHVWHFDWVHMVLLENDRVSEHASEREVLRMARRLEIEHPYRVRDTHPWLYFAPPLDVNALITQLDRPERVHSCVEALRPLAELLRDLQRCVAQFPEMSDDEANMVAHMGVPTTLYTISPARSCSVFEVIDSYTRDHWEGGDDAPVFCLYLTQDPSSHQRLVTYLQAHQQGMALLAQINEVLVTANDACPVPPAWTSKAR</sequence>
<keyword evidence="2" id="KW-1185">Reference proteome</keyword>